<keyword evidence="4 6" id="KW-0472">Membrane</keyword>
<dbReference type="GO" id="GO:0016020">
    <property type="term" value="C:membrane"/>
    <property type="evidence" value="ECO:0007669"/>
    <property type="project" value="UniProtKB-SubCell"/>
</dbReference>
<dbReference type="Pfam" id="PF00335">
    <property type="entry name" value="Tetraspanin"/>
    <property type="match status" value="1"/>
</dbReference>
<evidence type="ECO:0000256" key="1">
    <source>
        <dbReference type="ARBA" id="ARBA00004141"/>
    </source>
</evidence>
<comment type="subcellular location">
    <subcellularLocation>
        <location evidence="1">Membrane</location>
        <topology evidence="1">Multi-pass membrane protein</topology>
    </subcellularLocation>
</comment>
<evidence type="ECO:0000313" key="7">
    <source>
        <dbReference type="EMBL" id="KAF8877238.1"/>
    </source>
</evidence>
<protein>
    <recommendedName>
        <fullName evidence="9">Tetraspanin Tsp2 family</fullName>
    </recommendedName>
</protein>
<reference evidence="7" key="1">
    <citation type="submission" date="2020-11" db="EMBL/GenBank/DDBJ databases">
        <authorList>
            <consortium name="DOE Joint Genome Institute"/>
            <person name="Ahrendt S."/>
            <person name="Riley R."/>
            <person name="Andreopoulos W."/>
            <person name="LaButti K."/>
            <person name="Pangilinan J."/>
            <person name="Ruiz-duenas F.J."/>
            <person name="Barrasa J.M."/>
            <person name="Sanchez-Garcia M."/>
            <person name="Camarero S."/>
            <person name="Miyauchi S."/>
            <person name="Serrano A."/>
            <person name="Linde D."/>
            <person name="Babiker R."/>
            <person name="Drula E."/>
            <person name="Ayuso-Fernandez I."/>
            <person name="Pacheco R."/>
            <person name="Padilla G."/>
            <person name="Ferreira P."/>
            <person name="Barriuso J."/>
            <person name="Kellner H."/>
            <person name="Castanera R."/>
            <person name="Alfaro M."/>
            <person name="Ramirez L."/>
            <person name="Pisabarro A.G."/>
            <person name="Kuo A."/>
            <person name="Tritt A."/>
            <person name="Lipzen A."/>
            <person name="He G."/>
            <person name="Yan M."/>
            <person name="Ng V."/>
            <person name="Cullen D."/>
            <person name="Martin F."/>
            <person name="Rosso M.-N."/>
            <person name="Henrissat B."/>
            <person name="Hibbett D."/>
            <person name="Martinez A.T."/>
            <person name="Grigoriev I.V."/>
        </authorList>
    </citation>
    <scope>NUCLEOTIDE SEQUENCE</scope>
    <source>
        <strain evidence="7">AH 44721</strain>
    </source>
</reference>
<feature type="compositionally biased region" description="Basic and acidic residues" evidence="5">
    <location>
        <begin position="513"/>
        <end position="525"/>
    </location>
</feature>
<organism evidence="7 8">
    <name type="scientific">Gymnopilus junonius</name>
    <name type="common">Spectacular rustgill mushroom</name>
    <name type="synonym">Gymnopilus spectabilis subsp. junonius</name>
    <dbReference type="NCBI Taxonomy" id="109634"/>
    <lineage>
        <taxon>Eukaryota</taxon>
        <taxon>Fungi</taxon>
        <taxon>Dikarya</taxon>
        <taxon>Basidiomycota</taxon>
        <taxon>Agaricomycotina</taxon>
        <taxon>Agaricomycetes</taxon>
        <taxon>Agaricomycetidae</taxon>
        <taxon>Agaricales</taxon>
        <taxon>Agaricineae</taxon>
        <taxon>Hymenogastraceae</taxon>
        <taxon>Gymnopilus</taxon>
    </lineage>
</organism>
<sequence>MSVTVSPFSSSPSRSRNGTPSPFDPTPGTMTTGDSNLSLAVNYIPSKFSHPHLASLVHPSYSSSASGPRKRRRGGKHSQDDDDDDLGPGVPKMGGGVDAFRSGESRIGGPAVEDEDEEGEGEVDESGGSSKRGWFATRGKTRKARWNGFKWVLFCANLLLTIYSFTALIFCLLTWFNVWTHADIIRVGNHAELALSTLAACAGILTCLIGWVGILMNNRSFLAIYTFLLWIVFIFILIPGYLTYRRRTFNLEGKINAQWSKALGEAGRLRIQNQLQCCGYFSPYVEATISQTCYARTTLPGCKSRYLIFERRVLMVWYTVAFVLVPAHVGVMVAGLLCSNHVTYRFGKGMMPKAYRLSVASMAVIMDNYATQLAEQYGQEVATDVLNRSRSNLNLHLLSTVPVVPYADANANANVNAPTHAHTTSAPFAHTVPYTNANTNTNANTTSASAPHAHAHAPSAPHAPVIPSLITESPSFSNLSHSAQAGSVVSLIGGDKYDPTDVKPESGGSSRVRRQEQEQEQEHGHGHGHHHPPSHLSRSAGYGYGYRNGNGNGNGESAPLI</sequence>
<name>A0A9P5TG99_GYMJU</name>
<dbReference type="OrthoDB" id="2156690at2759"/>
<dbReference type="EMBL" id="JADNYJ010000173">
    <property type="protein sequence ID" value="KAF8877238.1"/>
    <property type="molecule type" value="Genomic_DNA"/>
</dbReference>
<evidence type="ECO:0000256" key="3">
    <source>
        <dbReference type="ARBA" id="ARBA00022989"/>
    </source>
</evidence>
<feature type="compositionally biased region" description="Gly residues" evidence="5">
    <location>
        <begin position="542"/>
        <end position="554"/>
    </location>
</feature>
<feature type="region of interest" description="Disordered" evidence="5">
    <location>
        <begin position="1"/>
        <end position="36"/>
    </location>
</feature>
<keyword evidence="8" id="KW-1185">Reference proteome</keyword>
<dbReference type="AlphaFoldDB" id="A0A9P5TG99"/>
<keyword evidence="3 6" id="KW-1133">Transmembrane helix</keyword>
<feature type="transmembrane region" description="Helical" evidence="6">
    <location>
        <begin position="315"/>
        <end position="338"/>
    </location>
</feature>
<evidence type="ECO:0000313" key="8">
    <source>
        <dbReference type="Proteomes" id="UP000724874"/>
    </source>
</evidence>
<evidence type="ECO:0000256" key="5">
    <source>
        <dbReference type="SAM" id="MobiDB-lite"/>
    </source>
</evidence>
<accession>A0A9P5TG99</accession>
<feature type="transmembrane region" description="Helical" evidence="6">
    <location>
        <begin position="222"/>
        <end position="242"/>
    </location>
</feature>
<feature type="transmembrane region" description="Helical" evidence="6">
    <location>
        <begin position="195"/>
        <end position="215"/>
    </location>
</feature>
<evidence type="ECO:0008006" key="9">
    <source>
        <dbReference type="Google" id="ProtNLM"/>
    </source>
</evidence>
<feature type="compositionally biased region" description="Acidic residues" evidence="5">
    <location>
        <begin position="112"/>
        <end position="125"/>
    </location>
</feature>
<feature type="compositionally biased region" description="Basic and acidic residues" evidence="5">
    <location>
        <begin position="495"/>
        <end position="504"/>
    </location>
</feature>
<evidence type="ECO:0000256" key="4">
    <source>
        <dbReference type="ARBA" id="ARBA00023136"/>
    </source>
</evidence>
<feature type="region of interest" description="Disordered" evidence="5">
    <location>
        <begin position="491"/>
        <end position="561"/>
    </location>
</feature>
<evidence type="ECO:0000256" key="2">
    <source>
        <dbReference type="ARBA" id="ARBA00022692"/>
    </source>
</evidence>
<evidence type="ECO:0000256" key="6">
    <source>
        <dbReference type="SAM" id="Phobius"/>
    </source>
</evidence>
<dbReference type="Proteomes" id="UP000724874">
    <property type="component" value="Unassembled WGS sequence"/>
</dbReference>
<feature type="region of interest" description="Disordered" evidence="5">
    <location>
        <begin position="430"/>
        <end position="468"/>
    </location>
</feature>
<keyword evidence="2 6" id="KW-0812">Transmembrane</keyword>
<feature type="region of interest" description="Disordered" evidence="5">
    <location>
        <begin position="55"/>
        <end position="131"/>
    </location>
</feature>
<feature type="transmembrane region" description="Helical" evidence="6">
    <location>
        <begin position="151"/>
        <end position="175"/>
    </location>
</feature>
<proteinExistence type="predicted"/>
<feature type="compositionally biased region" description="Low complexity" evidence="5">
    <location>
        <begin position="1"/>
        <end position="21"/>
    </location>
</feature>
<gene>
    <name evidence="7" type="ORF">CPB84DRAFT_1688832</name>
</gene>
<feature type="compositionally biased region" description="Low complexity" evidence="5">
    <location>
        <begin position="435"/>
        <end position="463"/>
    </location>
</feature>
<comment type="caution">
    <text evidence="7">The sequence shown here is derived from an EMBL/GenBank/DDBJ whole genome shotgun (WGS) entry which is preliminary data.</text>
</comment>
<dbReference type="InterPro" id="IPR018499">
    <property type="entry name" value="Tetraspanin/Peripherin"/>
</dbReference>